<dbReference type="InterPro" id="IPR043519">
    <property type="entry name" value="NT_sf"/>
</dbReference>
<gene>
    <name evidence="1" type="ORF">O1Q98_01795</name>
</gene>
<reference evidence="1 2" key="1">
    <citation type="submission" date="2022-12" db="EMBL/GenBank/DDBJ databases">
        <title>Complete genome sequencing of Dickeya lacustris type strain LMG30899.</title>
        <authorList>
            <person name="Dobhal S."/>
            <person name="Arizala D."/>
            <person name="Arif M."/>
        </authorList>
    </citation>
    <scope>NUCLEOTIDE SEQUENCE [LARGE SCALE GENOMIC DNA]</scope>
    <source>
        <strain evidence="1 2">LMG30899</strain>
    </source>
</reference>
<protein>
    <submittedName>
        <fullName evidence="1">GrpB family protein</fullName>
    </submittedName>
</protein>
<dbReference type="RefSeq" id="WP_125259527.1">
    <property type="nucleotide sequence ID" value="NZ_CP114280.1"/>
</dbReference>
<dbReference type="Pfam" id="PF04229">
    <property type="entry name" value="GrpB"/>
    <property type="match status" value="1"/>
</dbReference>
<dbReference type="InterPro" id="IPR007344">
    <property type="entry name" value="GrpB/CoaE"/>
</dbReference>
<evidence type="ECO:0000313" key="2">
    <source>
        <dbReference type="Proteomes" id="UP001219630"/>
    </source>
</evidence>
<dbReference type="Gene3D" id="3.30.460.10">
    <property type="entry name" value="Beta Polymerase, domain 2"/>
    <property type="match status" value="1"/>
</dbReference>
<proteinExistence type="predicted"/>
<evidence type="ECO:0000313" key="1">
    <source>
        <dbReference type="EMBL" id="WFN56087.1"/>
    </source>
</evidence>
<name>A0ABY8G7Z9_9GAMM</name>
<dbReference type="SUPFAM" id="SSF81301">
    <property type="entry name" value="Nucleotidyltransferase"/>
    <property type="match status" value="1"/>
</dbReference>
<keyword evidence="2" id="KW-1185">Reference proteome</keyword>
<sequence>MALTSKITAYNAQWPAMFIAECKRITPAFGDKLVAIYHVGSTAVPGLAAKPEIDLLVEITPGLCDVALDDYLMGCGYVRGRDLSSGHYFYKRDFRGVRTHKIHVCLTGHAQIHAMLKFRDVLIANTDIRQSYQALKLKLESENQDGIKEYLDKKKPFIRRILEMSL</sequence>
<accession>A0ABY8G7Z9</accession>
<dbReference type="Proteomes" id="UP001219630">
    <property type="component" value="Chromosome"/>
</dbReference>
<dbReference type="PANTHER" id="PTHR34822:SF1">
    <property type="entry name" value="GRPB FAMILY PROTEIN"/>
    <property type="match status" value="1"/>
</dbReference>
<organism evidence="1 2">
    <name type="scientific">Dickeya lacustris</name>
    <dbReference type="NCBI Taxonomy" id="2259638"/>
    <lineage>
        <taxon>Bacteria</taxon>
        <taxon>Pseudomonadati</taxon>
        <taxon>Pseudomonadota</taxon>
        <taxon>Gammaproteobacteria</taxon>
        <taxon>Enterobacterales</taxon>
        <taxon>Pectobacteriaceae</taxon>
        <taxon>Dickeya</taxon>
    </lineage>
</organism>
<dbReference type="EMBL" id="CP114280">
    <property type="protein sequence ID" value="WFN56087.1"/>
    <property type="molecule type" value="Genomic_DNA"/>
</dbReference>
<dbReference type="PANTHER" id="PTHR34822">
    <property type="entry name" value="GRPB DOMAIN PROTEIN (AFU_ORTHOLOGUE AFUA_1G01530)"/>
    <property type="match status" value="1"/>
</dbReference>